<organism evidence="3 4">
    <name type="scientific">Roseivirga echinicomitans</name>
    <dbReference type="NCBI Taxonomy" id="296218"/>
    <lineage>
        <taxon>Bacteria</taxon>
        <taxon>Pseudomonadati</taxon>
        <taxon>Bacteroidota</taxon>
        <taxon>Cytophagia</taxon>
        <taxon>Cytophagales</taxon>
        <taxon>Roseivirgaceae</taxon>
        <taxon>Roseivirga</taxon>
    </lineage>
</organism>
<keyword evidence="4" id="KW-1185">Reference proteome</keyword>
<protein>
    <submittedName>
        <fullName evidence="3">Uncharacterized protein</fullName>
    </submittedName>
</protein>
<dbReference type="InterPro" id="IPR051685">
    <property type="entry name" value="Ycf3/AcsC/BcsC/TPR_MFPF"/>
</dbReference>
<accession>A0A150XY86</accession>
<dbReference type="PANTHER" id="PTHR44943:SF8">
    <property type="entry name" value="TPR REPEAT-CONTAINING PROTEIN MJ0263"/>
    <property type="match status" value="1"/>
</dbReference>
<comment type="caution">
    <text evidence="3">The sequence shown here is derived from an EMBL/GenBank/DDBJ whole genome shotgun (WGS) entry which is preliminary data.</text>
</comment>
<evidence type="ECO:0000313" key="4">
    <source>
        <dbReference type="Proteomes" id="UP000075615"/>
    </source>
</evidence>
<keyword evidence="1" id="KW-0677">Repeat</keyword>
<sequence length="381" mass="44407">MITGSGYSQDLVTVASTFLNDNKYIEAKETIDDVFENPEGNKSARAWYTKGRIYHEILKSEAPEFDKFKVDLNGFAAEVTLCYKNTKALTDPENNLFRLASNQLEILWTDGINKGYKYYQEQKFELATKLFEVARAVKPQDTTAYLYAGLSAQNAQNYRQAIDYYLGMKPLTKLSQMVYDRLIMCNQSMNAPLQERLSMIEEALFEYPDHPPYIAEEVRVLIRLNKFDEAESRLNTGLERFPSNFDLRLRRADLFDRIFKESYVNGLPDRSEKYFEMASEDYEIYLNKYPQDFTANYNYAVMLNEQANRVYDRINMMSAEEYVISGKSTEEVGHNWTRKALPYMEMCRKIKPSDPGTIRALKVFYERLKMNDKLAELDGKG</sequence>
<dbReference type="Gene3D" id="1.25.40.10">
    <property type="entry name" value="Tetratricopeptide repeat domain"/>
    <property type="match status" value="2"/>
</dbReference>
<dbReference type="PANTHER" id="PTHR44943">
    <property type="entry name" value="CELLULOSE SYNTHASE OPERON PROTEIN C"/>
    <property type="match status" value="1"/>
</dbReference>
<dbReference type="SUPFAM" id="SSF48452">
    <property type="entry name" value="TPR-like"/>
    <property type="match status" value="1"/>
</dbReference>
<evidence type="ECO:0000256" key="2">
    <source>
        <dbReference type="ARBA" id="ARBA00022803"/>
    </source>
</evidence>
<dbReference type="InterPro" id="IPR011990">
    <property type="entry name" value="TPR-like_helical_dom_sf"/>
</dbReference>
<evidence type="ECO:0000256" key="1">
    <source>
        <dbReference type="ARBA" id="ARBA00022737"/>
    </source>
</evidence>
<reference evidence="3 4" key="1">
    <citation type="submission" date="2016-01" db="EMBL/GenBank/DDBJ databases">
        <title>Genome sequencing of Roseivirga echinicomitans KMM 6058.</title>
        <authorList>
            <person name="Selvaratnam C."/>
            <person name="Thevarajoo S."/>
            <person name="Goh K.M."/>
            <person name="Ee R."/>
            <person name="Chan K.-G."/>
            <person name="Chong C.S."/>
        </authorList>
    </citation>
    <scope>NUCLEOTIDE SEQUENCE [LARGE SCALE GENOMIC DNA]</scope>
    <source>
        <strain evidence="3 4">KMM 6058</strain>
    </source>
</reference>
<gene>
    <name evidence="3" type="ORF">AWN68_02120</name>
</gene>
<proteinExistence type="predicted"/>
<evidence type="ECO:0000313" key="3">
    <source>
        <dbReference type="EMBL" id="KYG83622.1"/>
    </source>
</evidence>
<dbReference type="Pfam" id="PF13432">
    <property type="entry name" value="TPR_16"/>
    <property type="match status" value="1"/>
</dbReference>
<dbReference type="AlphaFoldDB" id="A0A150XY86"/>
<dbReference type="EMBL" id="LRDB01000001">
    <property type="protein sequence ID" value="KYG83622.1"/>
    <property type="molecule type" value="Genomic_DNA"/>
</dbReference>
<name>A0A150XY86_9BACT</name>
<dbReference type="STRING" id="296218.AWN68_02120"/>
<dbReference type="Proteomes" id="UP000075615">
    <property type="component" value="Unassembled WGS sequence"/>
</dbReference>
<keyword evidence="2" id="KW-0802">TPR repeat</keyword>